<name>A0A0L0C062_LUCCU</name>
<keyword evidence="1" id="KW-0732">Signal</keyword>
<feature type="chain" id="PRO_5005535511" evidence="1">
    <location>
        <begin position="21"/>
        <end position="179"/>
    </location>
</feature>
<comment type="caution">
    <text evidence="2">The sequence shown here is derived from an EMBL/GenBank/DDBJ whole genome shotgun (WGS) entry which is preliminary data.</text>
</comment>
<proteinExistence type="predicted"/>
<organism evidence="2 3">
    <name type="scientific">Lucilia cuprina</name>
    <name type="common">Green bottle fly</name>
    <name type="synonym">Australian sheep blowfly</name>
    <dbReference type="NCBI Taxonomy" id="7375"/>
    <lineage>
        <taxon>Eukaryota</taxon>
        <taxon>Metazoa</taxon>
        <taxon>Ecdysozoa</taxon>
        <taxon>Arthropoda</taxon>
        <taxon>Hexapoda</taxon>
        <taxon>Insecta</taxon>
        <taxon>Pterygota</taxon>
        <taxon>Neoptera</taxon>
        <taxon>Endopterygota</taxon>
        <taxon>Diptera</taxon>
        <taxon>Brachycera</taxon>
        <taxon>Muscomorpha</taxon>
        <taxon>Oestroidea</taxon>
        <taxon>Calliphoridae</taxon>
        <taxon>Luciliinae</taxon>
        <taxon>Lucilia</taxon>
    </lineage>
</organism>
<protein>
    <submittedName>
        <fullName evidence="2">Uncharacterized protein</fullName>
    </submittedName>
</protein>
<reference evidence="2 3" key="1">
    <citation type="journal article" date="2015" name="Nat. Commun.">
        <title>Lucilia cuprina genome unlocks parasitic fly biology to underpin future interventions.</title>
        <authorList>
            <person name="Anstead C.A."/>
            <person name="Korhonen P.K."/>
            <person name="Young N.D."/>
            <person name="Hall R.S."/>
            <person name="Jex A.R."/>
            <person name="Murali S.C."/>
            <person name="Hughes D.S."/>
            <person name="Lee S.F."/>
            <person name="Perry T."/>
            <person name="Stroehlein A.J."/>
            <person name="Ansell B.R."/>
            <person name="Breugelmans B."/>
            <person name="Hofmann A."/>
            <person name="Qu J."/>
            <person name="Dugan S."/>
            <person name="Lee S.L."/>
            <person name="Chao H."/>
            <person name="Dinh H."/>
            <person name="Han Y."/>
            <person name="Doddapaneni H.V."/>
            <person name="Worley K.C."/>
            <person name="Muzny D.M."/>
            <person name="Ioannidis P."/>
            <person name="Waterhouse R.M."/>
            <person name="Zdobnov E.M."/>
            <person name="James P.J."/>
            <person name="Bagnall N.H."/>
            <person name="Kotze A.C."/>
            <person name="Gibbs R.A."/>
            <person name="Richards S."/>
            <person name="Batterham P."/>
            <person name="Gasser R.B."/>
        </authorList>
    </citation>
    <scope>NUCLEOTIDE SEQUENCE [LARGE SCALE GENOMIC DNA]</scope>
    <source>
        <strain evidence="2 3">LS</strain>
        <tissue evidence="2">Full body</tissue>
    </source>
</reference>
<dbReference type="AlphaFoldDB" id="A0A0L0C062"/>
<feature type="signal peptide" evidence="1">
    <location>
        <begin position="1"/>
        <end position="20"/>
    </location>
</feature>
<evidence type="ECO:0000313" key="2">
    <source>
        <dbReference type="EMBL" id="KNC25663.1"/>
    </source>
</evidence>
<sequence length="179" mass="20401">MHWSLHSLLITWLSLIMVNEDIHYFGDRNVSKSNIMENEGIHHFGVPYVSEYGDNRHFNAGTIMSNASSGTIVISISPSNLENVSLMLDPILVLLQSAVCLLKFRESFSELLPSQQDILIHATRLIVTRVVSSGVEYNEFRNLIKIALLDPKYLNIFQCYARNEKVIRKIPQSNANRLK</sequence>
<accession>A0A0L0C062</accession>
<evidence type="ECO:0000313" key="3">
    <source>
        <dbReference type="Proteomes" id="UP000037069"/>
    </source>
</evidence>
<keyword evidence="3" id="KW-1185">Reference proteome</keyword>
<evidence type="ECO:0000256" key="1">
    <source>
        <dbReference type="SAM" id="SignalP"/>
    </source>
</evidence>
<gene>
    <name evidence="2" type="ORF">FF38_06032</name>
</gene>
<dbReference type="Proteomes" id="UP000037069">
    <property type="component" value="Unassembled WGS sequence"/>
</dbReference>
<dbReference type="EMBL" id="JRES01001087">
    <property type="protein sequence ID" value="KNC25663.1"/>
    <property type="molecule type" value="Genomic_DNA"/>
</dbReference>